<accession>A0AA96V836</accession>
<dbReference type="KEGG" id="mees:MmiEs2_05040"/>
<dbReference type="AlphaFoldDB" id="A0AA96V836"/>
<organism evidence="1 2">
    <name type="scientific">Methanimicrococcus stummii</name>
    <dbReference type="NCBI Taxonomy" id="3028294"/>
    <lineage>
        <taxon>Archaea</taxon>
        <taxon>Methanobacteriati</taxon>
        <taxon>Methanobacteriota</taxon>
        <taxon>Stenosarchaea group</taxon>
        <taxon>Methanomicrobia</taxon>
        <taxon>Methanosarcinales</taxon>
        <taxon>Methanosarcinaceae</taxon>
        <taxon>Methanimicrococcus</taxon>
    </lineage>
</organism>
<evidence type="ECO:0000313" key="2">
    <source>
        <dbReference type="Proteomes" id="UP001302662"/>
    </source>
</evidence>
<reference evidence="1 2" key="1">
    <citation type="submission" date="2023-07" db="EMBL/GenBank/DDBJ databases">
        <title>Closed genome sequence of Methanimicrococcus sp. Es2.</title>
        <authorList>
            <person name="Protasov E."/>
            <person name="Platt K."/>
            <person name="Reeh H."/>
            <person name="Poehlein A."/>
            <person name="Daniel R."/>
            <person name="Brune A."/>
        </authorList>
    </citation>
    <scope>NUCLEOTIDE SEQUENCE [LARGE SCALE GENOMIC DNA]</scope>
    <source>
        <strain evidence="1 2">Es2</strain>
    </source>
</reference>
<evidence type="ECO:0000313" key="1">
    <source>
        <dbReference type="EMBL" id="WNY28319.1"/>
    </source>
</evidence>
<gene>
    <name evidence="1" type="ORF">MmiEs2_05040</name>
</gene>
<dbReference type="Proteomes" id="UP001302662">
    <property type="component" value="Chromosome"/>
</dbReference>
<name>A0AA96V836_9EURY</name>
<proteinExistence type="predicted"/>
<dbReference type="RefSeq" id="WP_316559862.1">
    <property type="nucleotide sequence ID" value="NZ_CP131062.1"/>
</dbReference>
<dbReference type="GeneID" id="85196954"/>
<keyword evidence="2" id="KW-1185">Reference proteome</keyword>
<protein>
    <submittedName>
        <fullName evidence="1">Uncharacterized protein</fullName>
    </submittedName>
</protein>
<sequence length="82" mass="9688">MNTKPTSASYTRTILTEDFELVYFRELYEMAKSNAETHKKDREYHAKKEREESEAAFYWEQAASAIMFAVPEVIDILKTEEE</sequence>
<dbReference type="EMBL" id="CP131062">
    <property type="protein sequence ID" value="WNY28319.1"/>
    <property type="molecule type" value="Genomic_DNA"/>
</dbReference>